<dbReference type="InterPro" id="IPR002052">
    <property type="entry name" value="DNA_methylase_N6_adenine_CS"/>
</dbReference>
<comment type="caution">
    <text evidence="10">The sequence shown here is derived from an EMBL/GenBank/DDBJ whole genome shotgun (WGS) entry which is preliminary data.</text>
</comment>
<dbReference type="Pfam" id="PF02384">
    <property type="entry name" value="N6_Mtase"/>
    <property type="match status" value="1"/>
</dbReference>
<keyword evidence="5" id="KW-0949">S-adenosyl-L-methionine</keyword>
<gene>
    <name evidence="10" type="ORF">FEF26_00015</name>
</gene>
<feature type="domain" description="N6 adenine-specific DNA methyltransferase N-terminal" evidence="9">
    <location>
        <begin position="15"/>
        <end position="151"/>
    </location>
</feature>
<dbReference type="PROSITE" id="PS00092">
    <property type="entry name" value="N6_MTASE"/>
    <property type="match status" value="1"/>
</dbReference>
<keyword evidence="3 10" id="KW-0489">Methyltransferase</keyword>
<dbReference type="GO" id="GO:0003677">
    <property type="term" value="F:DNA binding"/>
    <property type="evidence" value="ECO:0007669"/>
    <property type="project" value="InterPro"/>
</dbReference>
<dbReference type="PANTHER" id="PTHR42998">
    <property type="entry name" value="TYPE I RESTRICTION ENZYME HINDVIIP M PROTEIN-RELATED"/>
    <property type="match status" value="1"/>
</dbReference>
<dbReference type="InterPro" id="IPR038333">
    <property type="entry name" value="T1MK-like_N_sf"/>
</dbReference>
<dbReference type="SUPFAM" id="SSF53335">
    <property type="entry name" value="S-adenosyl-L-methionine-dependent methyltransferases"/>
    <property type="match status" value="1"/>
</dbReference>
<dbReference type="PANTHER" id="PTHR42998:SF1">
    <property type="entry name" value="TYPE I RESTRICTION ENZYME HINDI METHYLASE SUBUNIT"/>
    <property type="match status" value="1"/>
</dbReference>
<evidence type="ECO:0000256" key="3">
    <source>
        <dbReference type="ARBA" id="ARBA00022603"/>
    </source>
</evidence>
<dbReference type="Proteomes" id="UP000310458">
    <property type="component" value="Unassembled WGS sequence"/>
</dbReference>
<evidence type="ECO:0000256" key="7">
    <source>
        <dbReference type="ARBA" id="ARBA00047942"/>
    </source>
</evidence>
<sequence>MIVAKTKKNSDSKTLEHRLWEAADLLRGNQEPSEYKHVVLGLIFLKYISDRFTERREHLEVELRDEGIPAERLEQFLEHRDEYTSHNVFWVPEDARWEYLQERAKTPGIGELIDSAMDLIEKENTTLRGVLPRNYAREGLDQGRLGQLVDLIGNIGFATSQDHGSDDVLGRVYEYFLGQFAGKETGKDAGAFYTPRSVVRTLVEMLEPYAGRVYDPASGSGGMFVQSAEFVTAHGGHQRDISIYGQEYTHATWKLAKMNLAIRGIEADLGNKSADSFTEDLHPDLKAEFVIANPPFNQDDWFHPKLADDPRWKYGLPPKGNSNFAWVQHFIHHLAPNGTAGIVLANGSLSSKSGGEGDIRRKLVEDEVVDCIVAMPDRLFFNTGIPVSLWFFSKNRHGNGHRQRQGEVLFIDARKLGTMASRKLRVLDDDDVAKISDTYHAWRNKEGKYSDVPGFVKAASLEEIAKHDFVLTPGRYVGAEEAEVDDEPIDEKIARLTSELYAEFDRGRALEQTIRERLEGLV</sequence>
<dbReference type="PRINTS" id="PR00507">
    <property type="entry name" value="N12N6MTFRASE"/>
</dbReference>
<comment type="catalytic activity">
    <reaction evidence="7">
        <text>a 2'-deoxyadenosine in DNA + S-adenosyl-L-methionine = an N(6)-methyl-2'-deoxyadenosine in DNA + S-adenosyl-L-homocysteine + H(+)</text>
        <dbReference type="Rhea" id="RHEA:15197"/>
        <dbReference type="Rhea" id="RHEA-COMP:12418"/>
        <dbReference type="Rhea" id="RHEA-COMP:12419"/>
        <dbReference type="ChEBI" id="CHEBI:15378"/>
        <dbReference type="ChEBI" id="CHEBI:57856"/>
        <dbReference type="ChEBI" id="CHEBI:59789"/>
        <dbReference type="ChEBI" id="CHEBI:90615"/>
        <dbReference type="ChEBI" id="CHEBI:90616"/>
        <dbReference type="EC" id="2.1.1.72"/>
    </reaction>
</comment>
<evidence type="ECO:0000259" key="9">
    <source>
        <dbReference type="Pfam" id="PF12161"/>
    </source>
</evidence>
<dbReference type="Gene3D" id="3.40.50.150">
    <property type="entry name" value="Vaccinia Virus protein VP39"/>
    <property type="match status" value="1"/>
</dbReference>
<dbReference type="GO" id="GO:0009307">
    <property type="term" value="P:DNA restriction-modification system"/>
    <property type="evidence" value="ECO:0007669"/>
    <property type="project" value="UniProtKB-KW"/>
</dbReference>
<evidence type="ECO:0000256" key="4">
    <source>
        <dbReference type="ARBA" id="ARBA00022679"/>
    </source>
</evidence>
<evidence type="ECO:0000256" key="6">
    <source>
        <dbReference type="ARBA" id="ARBA00022747"/>
    </source>
</evidence>
<dbReference type="InterPro" id="IPR029063">
    <property type="entry name" value="SAM-dependent_MTases_sf"/>
</dbReference>
<keyword evidence="11" id="KW-1185">Reference proteome</keyword>
<name>A0A5R9BLD5_9MICC</name>
<dbReference type="Pfam" id="PF12161">
    <property type="entry name" value="HsdM_N"/>
    <property type="match status" value="1"/>
</dbReference>
<dbReference type="EC" id="2.1.1.72" evidence="2"/>
<dbReference type="GO" id="GO:0032259">
    <property type="term" value="P:methylation"/>
    <property type="evidence" value="ECO:0007669"/>
    <property type="project" value="UniProtKB-KW"/>
</dbReference>
<dbReference type="GO" id="GO:0009007">
    <property type="term" value="F:site-specific DNA-methyltransferase (adenine-specific) activity"/>
    <property type="evidence" value="ECO:0007669"/>
    <property type="project" value="UniProtKB-EC"/>
</dbReference>
<reference evidence="10 11" key="1">
    <citation type="submission" date="2019-05" db="EMBL/GenBank/DDBJ databases">
        <title>Nesterenkonia sp. GY074 isolated from the Southern Atlantic Ocean.</title>
        <authorList>
            <person name="Zhang G."/>
        </authorList>
    </citation>
    <scope>NUCLEOTIDE SEQUENCE [LARGE SCALE GENOMIC DNA]</scope>
    <source>
        <strain evidence="10 11">GY074</strain>
    </source>
</reference>
<dbReference type="OrthoDB" id="9784823at2"/>
<accession>A0A5R9BLD5</accession>
<dbReference type="AlphaFoldDB" id="A0A5R9BLD5"/>
<dbReference type="InterPro" id="IPR052916">
    <property type="entry name" value="Type-I_RE_MTase_Subunit"/>
</dbReference>
<evidence type="ECO:0000313" key="10">
    <source>
        <dbReference type="EMBL" id="TLQ01409.1"/>
    </source>
</evidence>
<evidence type="ECO:0000256" key="1">
    <source>
        <dbReference type="ARBA" id="ARBA00006594"/>
    </source>
</evidence>
<evidence type="ECO:0000313" key="11">
    <source>
        <dbReference type="Proteomes" id="UP000310458"/>
    </source>
</evidence>
<comment type="similarity">
    <text evidence="1">Belongs to the N(4)/N(6)-methyltransferase family.</text>
</comment>
<dbReference type="GO" id="GO:0008170">
    <property type="term" value="F:N-methyltransferase activity"/>
    <property type="evidence" value="ECO:0007669"/>
    <property type="project" value="InterPro"/>
</dbReference>
<proteinExistence type="inferred from homology"/>
<evidence type="ECO:0000259" key="8">
    <source>
        <dbReference type="Pfam" id="PF02384"/>
    </source>
</evidence>
<feature type="domain" description="DNA methylase adenine-specific" evidence="8">
    <location>
        <begin position="165"/>
        <end position="483"/>
    </location>
</feature>
<organism evidence="10 11">
    <name type="scientific">Nesterenkonia salmonea</name>
    <dbReference type="NCBI Taxonomy" id="1804987"/>
    <lineage>
        <taxon>Bacteria</taxon>
        <taxon>Bacillati</taxon>
        <taxon>Actinomycetota</taxon>
        <taxon>Actinomycetes</taxon>
        <taxon>Micrococcales</taxon>
        <taxon>Micrococcaceae</taxon>
        <taxon>Nesterenkonia</taxon>
    </lineage>
</organism>
<dbReference type="RefSeq" id="WP_138251488.1">
    <property type="nucleotide sequence ID" value="NZ_VAVZ01000001.1"/>
</dbReference>
<evidence type="ECO:0000256" key="5">
    <source>
        <dbReference type="ARBA" id="ARBA00022691"/>
    </source>
</evidence>
<dbReference type="Gene3D" id="1.20.1260.30">
    <property type="match status" value="1"/>
</dbReference>
<protein>
    <recommendedName>
        <fullName evidence="2">site-specific DNA-methyltransferase (adenine-specific)</fullName>
        <ecNumber evidence="2">2.1.1.72</ecNumber>
    </recommendedName>
</protein>
<keyword evidence="4 10" id="KW-0808">Transferase</keyword>
<dbReference type="InterPro" id="IPR003356">
    <property type="entry name" value="DNA_methylase_A-5"/>
</dbReference>
<dbReference type="InterPro" id="IPR022749">
    <property type="entry name" value="D12N6_MeTrfase_N"/>
</dbReference>
<keyword evidence="6" id="KW-0680">Restriction system</keyword>
<evidence type="ECO:0000256" key="2">
    <source>
        <dbReference type="ARBA" id="ARBA00011900"/>
    </source>
</evidence>
<dbReference type="EMBL" id="VAVZ01000001">
    <property type="protein sequence ID" value="TLQ01409.1"/>
    <property type="molecule type" value="Genomic_DNA"/>
</dbReference>